<reference evidence="3" key="1">
    <citation type="submission" date="2021-10" db="EMBL/GenBank/DDBJ databases">
        <authorList>
            <person name="Piombo E."/>
        </authorList>
    </citation>
    <scope>NUCLEOTIDE SEQUENCE</scope>
</reference>
<protein>
    <submittedName>
        <fullName evidence="3">Uncharacterized protein</fullName>
    </submittedName>
</protein>
<keyword evidence="4" id="KW-1185">Reference proteome</keyword>
<evidence type="ECO:0000313" key="4">
    <source>
        <dbReference type="Proteomes" id="UP000696573"/>
    </source>
</evidence>
<feature type="transmembrane region" description="Helical" evidence="2">
    <location>
        <begin position="85"/>
        <end position="108"/>
    </location>
</feature>
<evidence type="ECO:0000256" key="2">
    <source>
        <dbReference type="SAM" id="Phobius"/>
    </source>
</evidence>
<name>A0A9N9YJH1_9HYPO</name>
<keyword evidence="2" id="KW-0812">Transmembrane</keyword>
<dbReference type="EMBL" id="CABFNQ020000639">
    <property type="protein sequence ID" value="CAH0020260.1"/>
    <property type="molecule type" value="Genomic_DNA"/>
</dbReference>
<dbReference type="Proteomes" id="UP000696573">
    <property type="component" value="Unassembled WGS sequence"/>
</dbReference>
<evidence type="ECO:0000256" key="1">
    <source>
        <dbReference type="SAM" id="MobiDB-lite"/>
    </source>
</evidence>
<feature type="transmembrane region" description="Helical" evidence="2">
    <location>
        <begin position="249"/>
        <end position="271"/>
    </location>
</feature>
<dbReference type="AlphaFoldDB" id="A0A9N9YJH1"/>
<comment type="caution">
    <text evidence="3">The sequence shown here is derived from an EMBL/GenBank/DDBJ whole genome shotgun (WGS) entry which is preliminary data.</text>
</comment>
<accession>A0A9N9YJH1</accession>
<feature type="compositionally biased region" description="Pro residues" evidence="1">
    <location>
        <begin position="20"/>
        <end position="30"/>
    </location>
</feature>
<keyword evidence="2" id="KW-1133">Transmembrane helix</keyword>
<feature type="region of interest" description="Disordered" evidence="1">
    <location>
        <begin position="1"/>
        <end position="58"/>
    </location>
</feature>
<feature type="compositionally biased region" description="Pro residues" evidence="1">
    <location>
        <begin position="38"/>
        <end position="49"/>
    </location>
</feature>
<organism evidence="3 4">
    <name type="scientific">Clonostachys rhizophaga</name>
    <dbReference type="NCBI Taxonomy" id="160324"/>
    <lineage>
        <taxon>Eukaryota</taxon>
        <taxon>Fungi</taxon>
        <taxon>Dikarya</taxon>
        <taxon>Ascomycota</taxon>
        <taxon>Pezizomycotina</taxon>
        <taxon>Sordariomycetes</taxon>
        <taxon>Hypocreomycetidae</taxon>
        <taxon>Hypocreales</taxon>
        <taxon>Bionectriaceae</taxon>
        <taxon>Clonostachys</taxon>
    </lineage>
</organism>
<dbReference type="OrthoDB" id="5147008at2759"/>
<evidence type="ECO:0000313" key="3">
    <source>
        <dbReference type="EMBL" id="CAH0020260.1"/>
    </source>
</evidence>
<gene>
    <name evidence="3" type="ORF">CRHIZ90672A_00017202</name>
</gene>
<sequence>MAAPKISHGQIPHPATSIIAPPPAHLPPPSYEEISNSRPPPAYIDPNPNPNTSTTRDVSQARTIFTQEPPQEQPYPCWLRRNLSVATFTVFFMILVAIPHLIFACIVAKDLHDDEFDYKCGRYYISSADEPPPNEHRTVPTPGIFHADCRLLYHWSQLLTTAGSTTILRALLQAIPVQRSDSSTSNRRRSRIARSLLSPSGVWTLRTLSSLSLFALYLASGLILGTNRFITGPQARDSLRPVYLGSAGLIWFSVLLTGHQAATTGIASWCARGMKDPHERSYTPSI</sequence>
<proteinExistence type="predicted"/>
<keyword evidence="2" id="KW-0472">Membrane</keyword>